<name>A0A0C9UT08_SPHS4</name>
<organism evidence="1 2">
    <name type="scientific">Sphaerobolus stellatus (strain SS14)</name>
    <dbReference type="NCBI Taxonomy" id="990650"/>
    <lineage>
        <taxon>Eukaryota</taxon>
        <taxon>Fungi</taxon>
        <taxon>Dikarya</taxon>
        <taxon>Basidiomycota</taxon>
        <taxon>Agaricomycotina</taxon>
        <taxon>Agaricomycetes</taxon>
        <taxon>Phallomycetidae</taxon>
        <taxon>Geastrales</taxon>
        <taxon>Sphaerobolaceae</taxon>
        <taxon>Sphaerobolus</taxon>
    </lineage>
</organism>
<dbReference type="AlphaFoldDB" id="A0A0C9UT08"/>
<dbReference type="HOGENOM" id="CLU_2795601_0_0_1"/>
<keyword evidence="2" id="KW-1185">Reference proteome</keyword>
<dbReference type="EMBL" id="KN837306">
    <property type="protein sequence ID" value="KIJ28441.1"/>
    <property type="molecule type" value="Genomic_DNA"/>
</dbReference>
<gene>
    <name evidence="1" type="ORF">M422DRAFT_189742</name>
</gene>
<reference evidence="1 2" key="1">
    <citation type="submission" date="2014-06" db="EMBL/GenBank/DDBJ databases">
        <title>Evolutionary Origins and Diversification of the Mycorrhizal Mutualists.</title>
        <authorList>
            <consortium name="DOE Joint Genome Institute"/>
            <consortium name="Mycorrhizal Genomics Consortium"/>
            <person name="Kohler A."/>
            <person name="Kuo A."/>
            <person name="Nagy L.G."/>
            <person name="Floudas D."/>
            <person name="Copeland A."/>
            <person name="Barry K.W."/>
            <person name="Cichocki N."/>
            <person name="Veneault-Fourrey C."/>
            <person name="LaButti K."/>
            <person name="Lindquist E.A."/>
            <person name="Lipzen A."/>
            <person name="Lundell T."/>
            <person name="Morin E."/>
            <person name="Murat C."/>
            <person name="Riley R."/>
            <person name="Ohm R."/>
            <person name="Sun H."/>
            <person name="Tunlid A."/>
            <person name="Henrissat B."/>
            <person name="Grigoriev I.V."/>
            <person name="Hibbett D.S."/>
            <person name="Martin F."/>
        </authorList>
    </citation>
    <scope>NUCLEOTIDE SEQUENCE [LARGE SCALE GENOMIC DNA]</scope>
    <source>
        <strain evidence="1 2">SS14</strain>
    </source>
</reference>
<sequence>MRQSPAQLRQVAIVDGQIGVIGAPKYPKFALFDTPLEDTYGENAPKLKTLKKIHNLENIMGLAGGFKL</sequence>
<evidence type="ECO:0000313" key="2">
    <source>
        <dbReference type="Proteomes" id="UP000054279"/>
    </source>
</evidence>
<dbReference type="Proteomes" id="UP000054279">
    <property type="component" value="Unassembled WGS sequence"/>
</dbReference>
<evidence type="ECO:0000313" key="1">
    <source>
        <dbReference type="EMBL" id="KIJ28441.1"/>
    </source>
</evidence>
<accession>A0A0C9UT08</accession>
<dbReference type="OrthoDB" id="2151789at2759"/>
<proteinExistence type="predicted"/>
<protein>
    <submittedName>
        <fullName evidence="1">Uncharacterized protein</fullName>
    </submittedName>
</protein>